<sequence>MKTPTDCHSIFRKRMLLQRCFRESVIKVTRCRRSSLRSFLIDQELLEDQEISRREIRLLLLGTKGSGRNTMVKQLRIHYGDSFPTSVRKFLIPFINANLADAVVRVIQLMQASGRHITDPYVKELAQKLLHNQPLESYTASVSFAYYNNSLALETDKHAFSVELNSLRSIGEDGVLSHRSSRQSALTASSAQNNLCVSASPAHPPGTPLHAKLPKSLGLKEIQALLGSLHPEVDWAEVFQVEVFNKAPVEANHQEVLSVWLEDAFKTGKLHAAKVMAALQERVRNPHIRKLPAGIAAHLPPPNETPPTPPSTLVPDLDSNVLSDTDDWSSTTSFETDEKRSQADEVISVHVELPADEKPTTEEGEDNAFTLLTNGLADEKKRESQKSQVLNVVSISGRMLKLIIDRPEFQSALAQETTVQKALSTSQLNFIQNVDRFIQNDYVPTLQDILLVQMPCNAIREYLLQIGQT</sequence>
<accession>A0A5K3G1I8</accession>
<dbReference type="InterPro" id="IPR011025">
    <property type="entry name" value="GproteinA_insert"/>
</dbReference>
<dbReference type="SUPFAM" id="SSF47895">
    <property type="entry name" value="Transducin (alpha subunit), insertion domain"/>
    <property type="match status" value="1"/>
</dbReference>
<dbReference type="PROSITE" id="PS51882">
    <property type="entry name" value="G_ALPHA"/>
    <property type="match status" value="1"/>
</dbReference>
<evidence type="ECO:0000256" key="2">
    <source>
        <dbReference type="ARBA" id="ARBA00022723"/>
    </source>
</evidence>
<evidence type="ECO:0000313" key="7">
    <source>
        <dbReference type="WBParaSite" id="MCU_012001-RA"/>
    </source>
</evidence>
<comment type="subunit">
    <text evidence="1">G proteins are composed of 3 units; alpha, beta and gamma. The alpha chain contains the guanine nucleotide binding site.</text>
</comment>
<dbReference type="PANTHER" id="PTHR10218">
    <property type="entry name" value="GTP-BINDING PROTEIN ALPHA SUBUNIT"/>
    <property type="match status" value="1"/>
</dbReference>
<evidence type="ECO:0000256" key="6">
    <source>
        <dbReference type="SAM" id="MobiDB-lite"/>
    </source>
</evidence>
<dbReference type="InterPro" id="IPR027417">
    <property type="entry name" value="P-loop_NTPase"/>
</dbReference>
<dbReference type="GO" id="GO:0007188">
    <property type="term" value="P:adenylate cyclase-modulating G protein-coupled receptor signaling pathway"/>
    <property type="evidence" value="ECO:0007669"/>
    <property type="project" value="TreeGrafter"/>
</dbReference>
<name>A0A5K3G1I8_MESCO</name>
<dbReference type="GO" id="GO:0005737">
    <property type="term" value="C:cytoplasm"/>
    <property type="evidence" value="ECO:0007669"/>
    <property type="project" value="TreeGrafter"/>
</dbReference>
<dbReference type="InterPro" id="IPR001019">
    <property type="entry name" value="Gprotein_alpha_su"/>
</dbReference>
<dbReference type="Gene3D" id="3.40.50.300">
    <property type="entry name" value="P-loop containing nucleotide triphosphate hydrolases"/>
    <property type="match status" value="2"/>
</dbReference>
<dbReference type="PANTHER" id="PTHR10218:SF302">
    <property type="entry name" value="GUANINE NUCLEOTIDE-BINDING PROTEIN ALPHA-5 SUBUNIT"/>
    <property type="match status" value="1"/>
</dbReference>
<dbReference type="GO" id="GO:0003924">
    <property type="term" value="F:GTPase activity"/>
    <property type="evidence" value="ECO:0007669"/>
    <property type="project" value="InterPro"/>
</dbReference>
<keyword evidence="5" id="KW-0807">Transducer</keyword>
<dbReference type="GO" id="GO:0046872">
    <property type="term" value="F:metal ion binding"/>
    <property type="evidence" value="ECO:0007669"/>
    <property type="project" value="UniProtKB-KW"/>
</dbReference>
<keyword evidence="2" id="KW-0479">Metal-binding</keyword>
<dbReference type="GO" id="GO:0005834">
    <property type="term" value="C:heterotrimeric G-protein complex"/>
    <property type="evidence" value="ECO:0007669"/>
    <property type="project" value="TreeGrafter"/>
</dbReference>
<evidence type="ECO:0000256" key="4">
    <source>
        <dbReference type="ARBA" id="ARBA00023134"/>
    </source>
</evidence>
<evidence type="ECO:0000256" key="5">
    <source>
        <dbReference type="ARBA" id="ARBA00023224"/>
    </source>
</evidence>
<keyword evidence="3" id="KW-0547">Nucleotide-binding</keyword>
<feature type="compositionally biased region" description="Pro residues" evidence="6">
    <location>
        <begin position="299"/>
        <end position="312"/>
    </location>
</feature>
<protein>
    <submittedName>
        <fullName evidence="7">Death domain-containing protein</fullName>
    </submittedName>
</protein>
<dbReference type="AlphaFoldDB" id="A0A5K3G1I8"/>
<dbReference type="GO" id="GO:0001664">
    <property type="term" value="F:G protein-coupled receptor binding"/>
    <property type="evidence" value="ECO:0007669"/>
    <property type="project" value="TreeGrafter"/>
</dbReference>
<evidence type="ECO:0000256" key="3">
    <source>
        <dbReference type="ARBA" id="ARBA00022741"/>
    </source>
</evidence>
<proteinExistence type="predicted"/>
<dbReference type="Pfam" id="PF00503">
    <property type="entry name" value="G-alpha"/>
    <property type="match status" value="1"/>
</dbReference>
<dbReference type="Gene3D" id="1.10.400.10">
    <property type="entry name" value="GI Alpha 1, domain 2-like"/>
    <property type="match status" value="2"/>
</dbReference>
<dbReference type="WBParaSite" id="MCU_012001-RA">
    <property type="protein sequence ID" value="MCU_012001-RA"/>
    <property type="gene ID" value="MCU_012001"/>
</dbReference>
<dbReference type="GO" id="GO:0031683">
    <property type="term" value="F:G-protein beta/gamma-subunit complex binding"/>
    <property type="evidence" value="ECO:0007669"/>
    <property type="project" value="InterPro"/>
</dbReference>
<dbReference type="GO" id="GO:0005525">
    <property type="term" value="F:GTP binding"/>
    <property type="evidence" value="ECO:0007669"/>
    <property type="project" value="UniProtKB-KW"/>
</dbReference>
<feature type="region of interest" description="Disordered" evidence="6">
    <location>
        <begin position="295"/>
        <end position="341"/>
    </location>
</feature>
<keyword evidence="4" id="KW-0342">GTP-binding</keyword>
<reference evidence="7" key="1">
    <citation type="submission" date="2019-11" db="UniProtKB">
        <authorList>
            <consortium name="WormBaseParasite"/>
        </authorList>
    </citation>
    <scope>IDENTIFICATION</scope>
</reference>
<evidence type="ECO:0000256" key="1">
    <source>
        <dbReference type="ARBA" id="ARBA00011356"/>
    </source>
</evidence>
<organism evidence="7">
    <name type="scientific">Mesocestoides corti</name>
    <name type="common">Flatworm</name>
    <dbReference type="NCBI Taxonomy" id="53468"/>
    <lineage>
        <taxon>Eukaryota</taxon>
        <taxon>Metazoa</taxon>
        <taxon>Spiralia</taxon>
        <taxon>Lophotrochozoa</taxon>
        <taxon>Platyhelminthes</taxon>
        <taxon>Cestoda</taxon>
        <taxon>Eucestoda</taxon>
        <taxon>Cyclophyllidea</taxon>
        <taxon>Mesocestoididae</taxon>
        <taxon>Mesocestoides</taxon>
    </lineage>
</organism>